<keyword evidence="2" id="KW-1185">Reference proteome</keyword>
<dbReference type="EMBL" id="BKZW01000001">
    <property type="protein sequence ID" value="GER87875.1"/>
    <property type="molecule type" value="Genomic_DNA"/>
</dbReference>
<sequence length="424" mass="48417">MELWTHKDEYDETLTGAMEQGQLAAVRSTRRLTDRAILSLLRQWLLTEYTANYCRSLGNMRIFRRCYWIDALGGYTPGNLRVPSISNEKTATSGKKRQKNEPAAVPVALQPVANLAQILAQESRPIALQGLLLAAGSNSRRTGKDQKTSDQALFIPKEGGILPGSWLEHAPVLLKELEQAPAIFLLDPLGPITFSYDDLLPLYKRTVPTELIFLLAHKQIELRLQEARKKTDQAALLTALLRSDRWKGLPSTGEEASKGFLKLFITSMRRHFLWSPQTITLPFQNGPASTASLPYTLVYATRRPESLLIMNDALCHYSRSVYQQSYQGVLSEEWFAQQEQKHHEEDLQELGREIPQQGVALRIRRWPDLRQHLLLNSFGRFTQQEYDQCIQQLIVQQEVRCAWRQASPAESERIPGNEDTLIWR</sequence>
<dbReference type="AlphaFoldDB" id="A0A5J4KJ92"/>
<comment type="caution">
    <text evidence="1">The sequence shown here is derived from an EMBL/GenBank/DDBJ whole genome shotgun (WGS) entry which is preliminary data.</text>
</comment>
<dbReference type="RefSeq" id="WP_151755831.1">
    <property type="nucleotide sequence ID" value="NZ_BKZW01000001.1"/>
</dbReference>
<protein>
    <submittedName>
        <fullName evidence="1">Uncharacterized protein</fullName>
    </submittedName>
</protein>
<proteinExistence type="predicted"/>
<reference evidence="1 2" key="1">
    <citation type="submission" date="2019-10" db="EMBL/GenBank/DDBJ databases">
        <title>Dictyobacter vulcani sp. nov., within the class Ktedonobacteria, isolated from soil of volcanic Mt. Zao.</title>
        <authorList>
            <person name="Zheng Y."/>
            <person name="Wang C.M."/>
            <person name="Sakai Y."/>
            <person name="Abe K."/>
            <person name="Yokota A."/>
            <person name="Yabe S."/>
        </authorList>
    </citation>
    <scope>NUCLEOTIDE SEQUENCE [LARGE SCALE GENOMIC DNA]</scope>
    <source>
        <strain evidence="1 2">W12</strain>
    </source>
</reference>
<organism evidence="1 2">
    <name type="scientific">Dictyobacter vulcani</name>
    <dbReference type="NCBI Taxonomy" id="2607529"/>
    <lineage>
        <taxon>Bacteria</taxon>
        <taxon>Bacillati</taxon>
        <taxon>Chloroflexota</taxon>
        <taxon>Ktedonobacteria</taxon>
        <taxon>Ktedonobacterales</taxon>
        <taxon>Dictyobacteraceae</taxon>
        <taxon>Dictyobacter</taxon>
    </lineage>
</organism>
<gene>
    <name evidence="1" type="ORF">KDW_20370</name>
</gene>
<dbReference type="Proteomes" id="UP000326912">
    <property type="component" value="Unassembled WGS sequence"/>
</dbReference>
<name>A0A5J4KJ92_9CHLR</name>
<evidence type="ECO:0000313" key="1">
    <source>
        <dbReference type="EMBL" id="GER87875.1"/>
    </source>
</evidence>
<accession>A0A5J4KJ92</accession>
<evidence type="ECO:0000313" key="2">
    <source>
        <dbReference type="Proteomes" id="UP000326912"/>
    </source>
</evidence>